<dbReference type="Gene3D" id="1.10.150.20">
    <property type="entry name" value="5' to 3' exonuclease, C-terminal subdomain"/>
    <property type="match status" value="1"/>
</dbReference>
<reference evidence="2" key="1">
    <citation type="submission" date="2018-05" db="EMBL/GenBank/DDBJ databases">
        <authorList>
            <person name="Lanie J.A."/>
            <person name="Ng W.-L."/>
            <person name="Kazmierczak K.M."/>
            <person name="Andrzejewski T.M."/>
            <person name="Davidsen T.M."/>
            <person name="Wayne K.J."/>
            <person name="Tettelin H."/>
            <person name="Glass J.I."/>
            <person name="Rusch D."/>
            <person name="Podicherti R."/>
            <person name="Tsui H.-C.T."/>
            <person name="Winkler M.E."/>
        </authorList>
    </citation>
    <scope>NUCLEOTIDE SEQUENCE</scope>
</reference>
<dbReference type="SUPFAM" id="SSF47807">
    <property type="entry name" value="5' to 3' exonuclease, C-terminal subdomain"/>
    <property type="match status" value="1"/>
</dbReference>
<protein>
    <recommendedName>
        <fullName evidence="1">T4 RNase H C-terminal domain-containing protein</fullName>
    </recommendedName>
</protein>
<dbReference type="EMBL" id="UINC01149124">
    <property type="protein sequence ID" value="SVD41403.1"/>
    <property type="molecule type" value="Genomic_DNA"/>
</dbReference>
<dbReference type="InterPro" id="IPR036279">
    <property type="entry name" value="5-3_exonuclease_C_sf"/>
</dbReference>
<sequence>QKPISKKKVSEWLHKDPEDFCQNGMMDGWNRNKLLIDFDYIPPMIVEGVLNQYEQTTTSKPGSLLNYFIKHRLKQLTEHIGDFI</sequence>
<dbReference type="Pfam" id="PF09293">
    <property type="entry name" value="RNaseH_C"/>
    <property type="match status" value="1"/>
</dbReference>
<gene>
    <name evidence="2" type="ORF">METZ01_LOCUS394257</name>
</gene>
<dbReference type="InterPro" id="IPR036276">
    <property type="entry name" value="T4_RNaseH_C"/>
</dbReference>
<accession>A0A382V4I7</accession>
<name>A0A382V4I7_9ZZZZ</name>
<feature type="domain" description="T4 RNase H C-terminal" evidence="1">
    <location>
        <begin position="28"/>
        <end position="83"/>
    </location>
</feature>
<evidence type="ECO:0000313" key="2">
    <source>
        <dbReference type="EMBL" id="SVD41403.1"/>
    </source>
</evidence>
<proteinExistence type="predicted"/>
<organism evidence="2">
    <name type="scientific">marine metagenome</name>
    <dbReference type="NCBI Taxonomy" id="408172"/>
    <lineage>
        <taxon>unclassified sequences</taxon>
        <taxon>metagenomes</taxon>
        <taxon>ecological metagenomes</taxon>
    </lineage>
</organism>
<feature type="non-terminal residue" evidence="2">
    <location>
        <position position="1"/>
    </location>
</feature>
<dbReference type="Gene3D" id="3.40.50.1010">
    <property type="entry name" value="5'-nuclease"/>
    <property type="match status" value="1"/>
</dbReference>
<dbReference type="AlphaFoldDB" id="A0A382V4I7"/>
<evidence type="ECO:0000259" key="1">
    <source>
        <dbReference type="Pfam" id="PF09293"/>
    </source>
</evidence>